<sequence length="287" mass="33655">MPTSFPLTLPYYMPVGRLPAPLPSIAEITLSKQVLSAERGERYVVRIGEHYVVKYGHDIDLIEGENLLFIRESCNIDVPEVYAIFCDEKTNVKYIIMGYVAGENLMSQWEDLNDLTKENIAAKLRAHLDELRRIPSQGYYGRLGRRAYFDQIFMTLEDDEFDRICGPFETQSQFIDAIVERYLPTHFPQRGEYLRRVLATVLVGHPAVFTHNDLQRKNIIVRNDGTPCIIDWEYAAFYPKYYEYYSAMIAFGYFQDDWHVWIGRILHEYVTELGWLDTIRRELFYGA</sequence>
<dbReference type="InterPro" id="IPR002575">
    <property type="entry name" value="Aminoglycoside_PTrfase"/>
</dbReference>
<keyword evidence="3" id="KW-1185">Reference proteome</keyword>
<dbReference type="InterPro" id="IPR051678">
    <property type="entry name" value="AGP_Transferase"/>
</dbReference>
<dbReference type="InterPro" id="IPR011009">
    <property type="entry name" value="Kinase-like_dom_sf"/>
</dbReference>
<proteinExistence type="predicted"/>
<organism evidence="2 3">
    <name type="scientific">Knufia fluminis</name>
    <dbReference type="NCBI Taxonomy" id="191047"/>
    <lineage>
        <taxon>Eukaryota</taxon>
        <taxon>Fungi</taxon>
        <taxon>Dikarya</taxon>
        <taxon>Ascomycota</taxon>
        <taxon>Pezizomycotina</taxon>
        <taxon>Eurotiomycetes</taxon>
        <taxon>Chaetothyriomycetidae</taxon>
        <taxon>Chaetothyriales</taxon>
        <taxon>Trichomeriaceae</taxon>
        <taxon>Knufia</taxon>
    </lineage>
</organism>
<dbReference type="EMBL" id="JAKLMC020000008">
    <property type="protein sequence ID" value="KAK5954463.1"/>
    <property type="molecule type" value="Genomic_DNA"/>
</dbReference>
<comment type="caution">
    <text evidence="2">The sequence shown here is derived from an EMBL/GenBank/DDBJ whole genome shotgun (WGS) entry which is preliminary data.</text>
</comment>
<dbReference type="Gene3D" id="3.90.1200.10">
    <property type="match status" value="1"/>
</dbReference>
<name>A0AAN8F0B4_9EURO</name>
<accession>A0AAN8F0B4</accession>
<dbReference type="SUPFAM" id="SSF56112">
    <property type="entry name" value="Protein kinase-like (PK-like)"/>
    <property type="match status" value="1"/>
</dbReference>
<evidence type="ECO:0000259" key="1">
    <source>
        <dbReference type="Pfam" id="PF01636"/>
    </source>
</evidence>
<dbReference type="Pfam" id="PF01636">
    <property type="entry name" value="APH"/>
    <property type="match status" value="1"/>
</dbReference>
<dbReference type="PANTHER" id="PTHR21310:SF48">
    <property type="entry name" value="AMINOGLYCOSIDE PHOSPHOTRANSFERASE DOMAIN-CONTAINING PROTEIN"/>
    <property type="match status" value="1"/>
</dbReference>
<protein>
    <recommendedName>
        <fullName evidence="1">Aminoglycoside phosphotransferase domain-containing protein</fullName>
    </recommendedName>
</protein>
<dbReference type="AlphaFoldDB" id="A0AAN8F0B4"/>
<feature type="domain" description="Aminoglycoside phosphotransferase" evidence="1">
    <location>
        <begin position="73"/>
        <end position="270"/>
    </location>
</feature>
<dbReference type="Proteomes" id="UP001316803">
    <property type="component" value="Unassembled WGS sequence"/>
</dbReference>
<evidence type="ECO:0000313" key="2">
    <source>
        <dbReference type="EMBL" id="KAK5954463.1"/>
    </source>
</evidence>
<dbReference type="CDD" id="cd05120">
    <property type="entry name" value="APH_ChoK_like"/>
    <property type="match status" value="1"/>
</dbReference>
<gene>
    <name evidence="2" type="ORF">OHC33_004185</name>
</gene>
<dbReference type="PANTHER" id="PTHR21310">
    <property type="entry name" value="AMINOGLYCOSIDE PHOSPHOTRANSFERASE-RELATED-RELATED"/>
    <property type="match status" value="1"/>
</dbReference>
<evidence type="ECO:0000313" key="3">
    <source>
        <dbReference type="Proteomes" id="UP001316803"/>
    </source>
</evidence>
<reference evidence="2 3" key="1">
    <citation type="submission" date="2022-12" db="EMBL/GenBank/DDBJ databases">
        <title>Genomic features and morphological characterization of a novel Knufia sp. strain isolated from spacecraft assembly facility.</title>
        <authorList>
            <person name="Teixeira M."/>
            <person name="Chander A.M."/>
            <person name="Stajich J.E."/>
            <person name="Venkateswaran K."/>
        </authorList>
    </citation>
    <scope>NUCLEOTIDE SEQUENCE [LARGE SCALE GENOMIC DNA]</scope>
    <source>
        <strain evidence="2 3">FJI-L2-BK-P2</strain>
    </source>
</reference>